<evidence type="ECO:0000313" key="3">
    <source>
        <dbReference type="Proteomes" id="UP001139264"/>
    </source>
</evidence>
<dbReference type="AlphaFoldDB" id="A0A9X1S800"/>
<dbReference type="RefSeq" id="WP_227907892.1">
    <property type="nucleotide sequence ID" value="NZ_CP095461.1"/>
</dbReference>
<organism evidence="2 3">
    <name type="scientific">Arthrobacter gengyunqii</name>
    <dbReference type="NCBI Taxonomy" id="2886940"/>
    <lineage>
        <taxon>Bacteria</taxon>
        <taxon>Bacillati</taxon>
        <taxon>Actinomycetota</taxon>
        <taxon>Actinomycetes</taxon>
        <taxon>Micrococcales</taxon>
        <taxon>Micrococcaceae</taxon>
        <taxon>Arthrobacter</taxon>
    </lineage>
</organism>
<proteinExistence type="predicted"/>
<dbReference type="InterPro" id="IPR050570">
    <property type="entry name" value="Cell_wall_metabolism_enzyme"/>
</dbReference>
<feature type="domain" description="M23ase beta-sheet core" evidence="1">
    <location>
        <begin position="128"/>
        <end position="189"/>
    </location>
</feature>
<evidence type="ECO:0000259" key="1">
    <source>
        <dbReference type="Pfam" id="PF01551"/>
    </source>
</evidence>
<dbReference type="Pfam" id="PF01551">
    <property type="entry name" value="Peptidase_M23"/>
    <property type="match status" value="1"/>
</dbReference>
<sequence length="241" mass="25904">MNSVRREPAPEPLKVSLPFTGAWKVENSPLRRIPSHGTHLLGTTYAIDFVGVDDDGRTAPSVSWRTVLGTEPPELFFSFGRPILAPVSGQVVAVHDGEPDHEARRSQLALVPYMLGQQGRLRQGAGAIAGNHILIATPDGGAVVGVMHLRNGSLRVGPGDEVREGQHIGDCGNSGNSTQPHVHVQAMDRADPWTARGLPLVFRTFGEKPAGGTEFLPRQNMLPREASIVEAARGSIDEIRN</sequence>
<dbReference type="Proteomes" id="UP001139264">
    <property type="component" value="Unassembled WGS sequence"/>
</dbReference>
<accession>A0A9X1S800</accession>
<dbReference type="SUPFAM" id="SSF51261">
    <property type="entry name" value="Duplicated hybrid motif"/>
    <property type="match status" value="1"/>
</dbReference>
<dbReference type="Gene3D" id="2.70.70.10">
    <property type="entry name" value="Glucose Permease (Domain IIA)"/>
    <property type="match status" value="1"/>
</dbReference>
<protein>
    <submittedName>
        <fullName evidence="2">M23 family metallopeptidase</fullName>
    </submittedName>
</protein>
<dbReference type="InterPro" id="IPR011055">
    <property type="entry name" value="Dup_hybrid_motif"/>
</dbReference>
<dbReference type="PANTHER" id="PTHR21666:SF270">
    <property type="entry name" value="MUREIN HYDROLASE ACTIVATOR ENVC"/>
    <property type="match status" value="1"/>
</dbReference>
<dbReference type="EMBL" id="JAJFZP010000006">
    <property type="protein sequence ID" value="MCC3269474.1"/>
    <property type="molecule type" value="Genomic_DNA"/>
</dbReference>
<dbReference type="PANTHER" id="PTHR21666">
    <property type="entry name" value="PEPTIDASE-RELATED"/>
    <property type="match status" value="1"/>
</dbReference>
<evidence type="ECO:0000313" key="2">
    <source>
        <dbReference type="EMBL" id="MCC3269474.1"/>
    </source>
</evidence>
<reference evidence="2" key="1">
    <citation type="submission" date="2021-10" db="EMBL/GenBank/DDBJ databases">
        <title>Novel species in genus Arthrobacter.</title>
        <authorList>
            <person name="Liu Y."/>
        </authorList>
    </citation>
    <scope>NUCLEOTIDE SEQUENCE</scope>
    <source>
        <strain evidence="2">Zg-Y809</strain>
    </source>
</reference>
<name>A0A9X1S800_9MICC</name>
<dbReference type="GO" id="GO:0004222">
    <property type="term" value="F:metalloendopeptidase activity"/>
    <property type="evidence" value="ECO:0007669"/>
    <property type="project" value="TreeGrafter"/>
</dbReference>
<comment type="caution">
    <text evidence="2">The sequence shown here is derived from an EMBL/GenBank/DDBJ whole genome shotgun (WGS) entry which is preliminary data.</text>
</comment>
<dbReference type="InterPro" id="IPR016047">
    <property type="entry name" value="M23ase_b-sheet_dom"/>
</dbReference>
<dbReference type="CDD" id="cd12797">
    <property type="entry name" value="M23_peptidase"/>
    <property type="match status" value="1"/>
</dbReference>
<gene>
    <name evidence="2" type="ORF">LJ751_08855</name>
</gene>